<dbReference type="GeneID" id="4838927"/>
<gene>
    <name evidence="8" type="ORF">PICST_83083</name>
</gene>
<evidence type="ECO:0000256" key="6">
    <source>
        <dbReference type="SAM" id="MobiDB-lite"/>
    </source>
</evidence>
<dbReference type="PANTHER" id="PTHR32075">
    <property type="entry name" value="ISWI CHROMATIN-REMODELING COMPLEX SUBUNIT YPL216W-RELATED"/>
    <property type="match status" value="1"/>
</dbReference>
<feature type="compositionally biased region" description="Acidic residues" evidence="6">
    <location>
        <begin position="1104"/>
        <end position="1113"/>
    </location>
</feature>
<dbReference type="OMA" id="FVEVHCA"/>
<dbReference type="Pfam" id="PF10537">
    <property type="entry name" value="WAC_Acf1_DNA_bd"/>
    <property type="match status" value="1"/>
</dbReference>
<dbReference type="AlphaFoldDB" id="A3LT87"/>
<dbReference type="EMBL" id="CP000498">
    <property type="protein sequence ID" value="ABN66362.2"/>
    <property type="molecule type" value="Genomic_DNA"/>
</dbReference>
<comment type="subcellular location">
    <subcellularLocation>
        <location evidence="1 4">Nucleus</location>
    </subcellularLocation>
</comment>
<dbReference type="PANTHER" id="PTHR32075:SF6">
    <property type="entry name" value="ISWI CHROMATIN-REMODELING COMPLEX SUBUNIT YPL216W-RELATED"/>
    <property type="match status" value="1"/>
</dbReference>
<evidence type="ECO:0000256" key="2">
    <source>
        <dbReference type="ARBA" id="ARBA00023054"/>
    </source>
</evidence>
<dbReference type="FunCoup" id="A3LT87">
    <property type="interactions" value="282"/>
</dbReference>
<feature type="compositionally biased region" description="Basic and acidic residues" evidence="6">
    <location>
        <begin position="547"/>
        <end position="566"/>
    </location>
</feature>
<evidence type="ECO:0000256" key="5">
    <source>
        <dbReference type="SAM" id="Coils"/>
    </source>
</evidence>
<protein>
    <submittedName>
        <fullName evidence="8">Imitation switch Two complex 1</fullName>
    </submittedName>
</protein>
<keyword evidence="3 4" id="KW-0539">Nucleus</keyword>
<feature type="compositionally biased region" description="Acidic residues" evidence="6">
    <location>
        <begin position="849"/>
        <end position="859"/>
    </location>
</feature>
<reference evidence="8 9" key="1">
    <citation type="journal article" date="2007" name="Nat. Biotechnol.">
        <title>Genome sequence of the lignocellulose-bioconverting and xylose-fermenting yeast Pichia stipitis.</title>
        <authorList>
            <person name="Jeffries T.W."/>
            <person name="Grigoriev I.V."/>
            <person name="Grimwood J."/>
            <person name="Laplaza J.M."/>
            <person name="Aerts A."/>
            <person name="Salamov A."/>
            <person name="Schmutz J."/>
            <person name="Lindquist E."/>
            <person name="Dehal P."/>
            <person name="Shapiro H."/>
            <person name="Jin Y.S."/>
            <person name="Passoth V."/>
            <person name="Richardson P.M."/>
        </authorList>
    </citation>
    <scope>NUCLEOTIDE SEQUENCE [LARGE SCALE GENOMIC DNA]</scope>
    <source>
        <strain evidence="9">ATCC 58785 / CBS 6054 / NBRC 10063 / NRRL Y-11545</strain>
    </source>
</reference>
<dbReference type="Pfam" id="PF02791">
    <property type="entry name" value="DDT"/>
    <property type="match status" value="1"/>
</dbReference>
<feature type="compositionally biased region" description="Basic and acidic residues" evidence="6">
    <location>
        <begin position="521"/>
        <end position="535"/>
    </location>
</feature>
<dbReference type="InParanoid" id="A3LT87"/>
<proteinExistence type="predicted"/>
<dbReference type="Pfam" id="PF15613">
    <property type="entry name" value="WSD"/>
    <property type="match status" value="1"/>
</dbReference>
<feature type="region of interest" description="Disordered" evidence="6">
    <location>
        <begin position="503"/>
        <end position="596"/>
    </location>
</feature>
<evidence type="ECO:0000256" key="1">
    <source>
        <dbReference type="ARBA" id="ARBA00004123"/>
    </source>
</evidence>
<evidence type="ECO:0000313" key="9">
    <source>
        <dbReference type="Proteomes" id="UP000002258"/>
    </source>
</evidence>
<feature type="coiled-coil region" evidence="5">
    <location>
        <begin position="1145"/>
        <end position="1172"/>
    </location>
</feature>
<evidence type="ECO:0000256" key="4">
    <source>
        <dbReference type="PROSITE-ProRule" id="PRU00475"/>
    </source>
</evidence>
<name>A3LT87_PICST</name>
<feature type="coiled-coil region" evidence="5">
    <location>
        <begin position="792"/>
        <end position="819"/>
    </location>
</feature>
<accession>A3LT87</accession>
<dbReference type="InterPro" id="IPR028941">
    <property type="entry name" value="WHIM2_dom"/>
</dbReference>
<dbReference type="KEGG" id="pic:PICST_83083"/>
<feature type="domain" description="WAC" evidence="7">
    <location>
        <begin position="23"/>
        <end position="130"/>
    </location>
</feature>
<evidence type="ECO:0000313" key="8">
    <source>
        <dbReference type="EMBL" id="ABN66362.2"/>
    </source>
</evidence>
<dbReference type="InterPro" id="IPR028942">
    <property type="entry name" value="WHIM1_dom"/>
</dbReference>
<dbReference type="GO" id="GO:0005634">
    <property type="term" value="C:nucleus"/>
    <property type="evidence" value="ECO:0007669"/>
    <property type="project" value="UniProtKB-SubCell"/>
</dbReference>
<dbReference type="GO" id="GO:0000781">
    <property type="term" value="C:chromosome, telomeric region"/>
    <property type="evidence" value="ECO:0007669"/>
    <property type="project" value="GOC"/>
</dbReference>
<keyword evidence="9" id="KW-1185">Reference proteome</keyword>
<dbReference type="GO" id="GO:0000785">
    <property type="term" value="C:chromatin"/>
    <property type="evidence" value="ECO:0007669"/>
    <property type="project" value="UniProtKB-ARBA"/>
</dbReference>
<dbReference type="HOGENOM" id="CLU_002631_1_1_1"/>
<dbReference type="PROSITE" id="PS51136">
    <property type="entry name" value="WAC"/>
    <property type="match status" value="1"/>
</dbReference>
<evidence type="ECO:0000259" key="7">
    <source>
        <dbReference type="PROSITE" id="PS51136"/>
    </source>
</evidence>
<keyword evidence="2 5" id="KW-0175">Coiled coil</keyword>
<dbReference type="Pfam" id="PF15612">
    <property type="entry name" value="WHIM1"/>
    <property type="match status" value="1"/>
</dbReference>
<dbReference type="STRING" id="322104.A3LT87"/>
<dbReference type="Proteomes" id="UP000002258">
    <property type="component" value="Chromosome 4"/>
</dbReference>
<feature type="compositionally biased region" description="Basic residues" evidence="6">
    <location>
        <begin position="1119"/>
        <end position="1128"/>
    </location>
</feature>
<dbReference type="OrthoDB" id="332390at2759"/>
<dbReference type="InterPro" id="IPR018501">
    <property type="entry name" value="DDT_dom"/>
</dbReference>
<sequence length="1204" mass="139444">MVLYKRKQVTFVPPPEIPSDLSTEVYFIRETKEWFLTYDEYLARLDYYHKRKFVCEITGNSCLNFFEALESENKEIKGVEKNFPEALREHILRFLQFNRITRLDQLVDKVYSVFKNDYFPGETIYIRAGTITNIGSESDAEHTSSTKQRGTIREKVQYGQSDGVTTKYLVVRLTDMQQSIVTTDKISRDRNHFTKWLIKTFIKLTMSRSHKVGAPWVVKDKFAKKYRIPQEYPDDLKQFADSTPTGETQYEVQSKKEMVELEPGKFVAIAPKNGSSDKKGIGKKYNPAVDKLPETPFKKKFPTHYLPDRVVKEIESTPAINSSASASLQPTKKHITDDLEIKFDIQNAKPSPQASMLPENSISWNRHLVKEYKDDIKSFDEKGNDDEDKLESVGAKEEKIAEVKRLSSDKIKHVQQALQSWIFINVYHSVLNIDTFTFDDFVYAMGWNLDQFTELGRCELLDEIWCCILSAIVSNSAPTKDSSTAKDKDAIFGLQINLPSKTSLLAPVSNGKQEEEEDSEERGSDSEEDERTLKIEDDDSGNESSEETEKTSKVNNGKSDKTKKAIEEEDADNEDNDDPEEDDNAMEVDETEDSEYDQFNHFAYQVMNYRGTPWHDRLRKRNFKDGNWQCILLGVLSLVDYVPNYKPIIDKVFKKLAPKTMPATPATVLNQFYEEMDIDLKFQTLNILVDLLISGSVVRTYIDECLESSTVFRRNRLDSIKEYKSTLDAAQKANTSVCEIFAKHSESKKDADKDDSASKRPRLNYSKSMEMTEEEQKLSEKNSEFKELWNVRKEALLKLDQIKKDKREIEKKLTELDCQRVKLLGKDRLYNRYWWFENNGLPTLHGVSNDDDENEDEDKEKERDKNDEEVDDDNNEVLEETYLMGKLWVQGPSNEDLRIHFKSSFELANEFNVEYETAEFELHEENERLKELKKDDDESGQEDKKNQIREMDFNVIPKPFVHAASKLYDLEFTSKEILNSKSKAVIIDRQGALKTTELINSLTSFQRKAIEEYPHPLVNGSNWRYYDHPDQISKLLTWLNPWGKRESQLRKELLTVKDAVVSSMEARRKALSMDNASEAEAAIESDIAKLQERIDKLNSSETESNSEDNDDDIIAGSKRSLRKRVQPRKRQAVSTLEEALEYGDLVDVEKMQNELKEKLQEKREERDLARVLEWVNSKALEKFDKSLYDGGDKVKGKTSKRGRR</sequence>
<feature type="coiled-coil region" evidence="5">
    <location>
        <begin position="908"/>
        <end position="942"/>
    </location>
</feature>
<dbReference type="eggNOG" id="KOG1245">
    <property type="taxonomic scope" value="Eukaryota"/>
</dbReference>
<feature type="compositionally biased region" description="Basic and acidic residues" evidence="6">
    <location>
        <begin position="749"/>
        <end position="758"/>
    </location>
</feature>
<feature type="region of interest" description="Disordered" evidence="6">
    <location>
        <begin position="1098"/>
        <end position="1128"/>
    </location>
</feature>
<dbReference type="RefSeq" id="XP_001384391.2">
    <property type="nucleotide sequence ID" value="XM_001384354.1"/>
</dbReference>
<dbReference type="InterPro" id="IPR013136">
    <property type="entry name" value="WSTF_Acf1_Cbp146"/>
</dbReference>
<feature type="compositionally biased region" description="Acidic residues" evidence="6">
    <location>
        <begin position="567"/>
        <end position="596"/>
    </location>
</feature>
<feature type="compositionally biased region" description="Acidic residues" evidence="6">
    <location>
        <begin position="536"/>
        <end position="546"/>
    </location>
</feature>
<organism evidence="8 9">
    <name type="scientific">Scheffersomyces stipitis (strain ATCC 58785 / CBS 6054 / NBRC 10063 / NRRL Y-11545)</name>
    <name type="common">Yeast</name>
    <name type="synonym">Pichia stipitis</name>
    <dbReference type="NCBI Taxonomy" id="322104"/>
    <lineage>
        <taxon>Eukaryota</taxon>
        <taxon>Fungi</taxon>
        <taxon>Dikarya</taxon>
        <taxon>Ascomycota</taxon>
        <taxon>Saccharomycotina</taxon>
        <taxon>Pichiomycetes</taxon>
        <taxon>Debaryomycetaceae</taxon>
        <taxon>Scheffersomyces</taxon>
    </lineage>
</organism>
<evidence type="ECO:0000256" key="3">
    <source>
        <dbReference type="ARBA" id="ARBA00023242"/>
    </source>
</evidence>
<dbReference type="GO" id="GO:0031509">
    <property type="term" value="P:subtelomeric heterochromatin formation"/>
    <property type="evidence" value="ECO:0007669"/>
    <property type="project" value="TreeGrafter"/>
</dbReference>
<feature type="region of interest" description="Disordered" evidence="6">
    <location>
        <begin position="844"/>
        <end position="874"/>
    </location>
</feature>
<feature type="region of interest" description="Disordered" evidence="6">
    <location>
        <begin position="749"/>
        <end position="778"/>
    </location>
</feature>